<dbReference type="PROSITE" id="PS50297">
    <property type="entry name" value="ANK_REP_REGION"/>
    <property type="match status" value="2"/>
</dbReference>
<evidence type="ECO:0000256" key="7">
    <source>
        <dbReference type="ARBA" id="ARBA00022837"/>
    </source>
</evidence>
<evidence type="ECO:0000313" key="16">
    <source>
        <dbReference type="EMBL" id="KAG3221146.1"/>
    </source>
</evidence>
<feature type="compositionally biased region" description="Low complexity" evidence="13">
    <location>
        <begin position="671"/>
        <end position="686"/>
    </location>
</feature>
<feature type="transmembrane region" description="Helical" evidence="14">
    <location>
        <begin position="419"/>
        <end position="436"/>
    </location>
</feature>
<feature type="transmembrane region" description="Helical" evidence="14">
    <location>
        <begin position="456"/>
        <end position="478"/>
    </location>
</feature>
<dbReference type="VEuPathDB" id="FungiDB:PC110_g101"/>
<dbReference type="PROSITE" id="PS50088">
    <property type="entry name" value="ANK_REPEAT"/>
    <property type="match status" value="2"/>
</dbReference>
<feature type="transmembrane region" description="Helical" evidence="14">
    <location>
        <begin position="286"/>
        <end position="305"/>
    </location>
</feature>
<dbReference type="GO" id="GO:0005216">
    <property type="term" value="F:monoatomic ion channel activity"/>
    <property type="evidence" value="ECO:0007669"/>
    <property type="project" value="InterPro"/>
</dbReference>
<feature type="domain" description="Ion transport" evidence="15">
    <location>
        <begin position="288"/>
        <end position="484"/>
    </location>
</feature>
<dbReference type="SUPFAM" id="SSF48403">
    <property type="entry name" value="Ankyrin repeat"/>
    <property type="match status" value="1"/>
</dbReference>
<dbReference type="InterPro" id="IPR005821">
    <property type="entry name" value="Ion_trans_dom"/>
</dbReference>
<keyword evidence="4" id="KW-0109">Calcium transport</keyword>
<evidence type="ECO:0000256" key="10">
    <source>
        <dbReference type="ARBA" id="ARBA00023136"/>
    </source>
</evidence>
<dbReference type="PANTHER" id="PTHR10582">
    <property type="entry name" value="TRANSIENT RECEPTOR POTENTIAL ION CHANNEL PROTEIN"/>
    <property type="match status" value="1"/>
</dbReference>
<evidence type="ECO:0000256" key="11">
    <source>
        <dbReference type="ARBA" id="ARBA00023303"/>
    </source>
</evidence>
<feature type="transmembrane region" description="Helical" evidence="14">
    <location>
        <begin position="392"/>
        <end position="413"/>
    </location>
</feature>
<evidence type="ECO:0000256" key="5">
    <source>
        <dbReference type="ARBA" id="ARBA00022692"/>
    </source>
</evidence>
<sequence length="720" mass="81273">MAGTSQIEEWHGRSLVIRVEDSSAAAQTWDFLPDAAFDALVAQILVEPETAREAPFMRRKDDGSTLLHVVAGWKHSEQIVRDLLEAGVPPDVRDDSGWTPLLEAAQEGQFAVCQALLEAGATPDLPCGEVTPLHAAVEVGNEEMVQWLLNQPGTWPRRYDGEFFAFLLDKAPGAVIYYLDVFATVLNHSHKGYEAVKYTDLRIIYGEPTVPVSDTALALVAESSAAHTILSHRLMRLILHAKWHSFARAMFRRELAAYTLLVASYFIPTVWGSPDWIHLKTKIDKMVAALRFISWLLSIFLLLHVERSECRGEGVRRYFASFWNWIGVATYAAIICSIPLEFIAFSELTQQVRNSVLALIIVCLWINLLQFLQMSRDSGLIIAMMVHMVKDIYRFFLLYSVFLLGFSGAFYLLLGGTSGYETFTTSFITVYLMLYGQLTYDNFKAAKGYTWYTSNFLLLVHLLSAVVVLLNILIAMMATTYAEVWDAAEAEALQSHAQAIVRLEKALTPKVRREKYLQLLAVSKPKANTRSNRERLYAVQKVDEPQENTSMNARETRRQNIMLGVAEKMRKISIVNKPRPQPSQARNSQQSRVVPVAESSDEVEQPVQESFPKLKHIEREASRIAIHELARDVVALNVAMKKPILSVLEDGVRYEVPKKSTRGQTSKDEMQQQLAHTQQSRQQQQLTDLQAQVEQLTAVMTNLQASSLTNRIRGPPIPKY</sequence>
<dbReference type="Gene3D" id="1.25.40.20">
    <property type="entry name" value="Ankyrin repeat-containing domain"/>
    <property type="match status" value="1"/>
</dbReference>
<keyword evidence="7" id="KW-0106">Calcium</keyword>
<keyword evidence="8 14" id="KW-1133">Transmembrane helix</keyword>
<keyword evidence="6" id="KW-0677">Repeat</keyword>
<dbReference type="AlphaFoldDB" id="A0A8T1IAJ4"/>
<evidence type="ECO:0000256" key="1">
    <source>
        <dbReference type="ARBA" id="ARBA00004651"/>
    </source>
</evidence>
<reference evidence="16" key="1">
    <citation type="submission" date="2018-05" db="EMBL/GenBank/DDBJ databases">
        <title>Effector identification in a new, highly contiguous assembly of the strawberry crown rot pathogen Phytophthora cactorum.</title>
        <authorList>
            <person name="Armitage A.D."/>
            <person name="Nellist C.F."/>
            <person name="Bates H."/>
            <person name="Vickerstaff R.J."/>
            <person name="Harrison R.J."/>
        </authorList>
    </citation>
    <scope>NUCLEOTIDE SEQUENCE</scope>
    <source>
        <strain evidence="16">P421</strain>
    </source>
</reference>
<keyword evidence="12" id="KW-0040">ANK repeat</keyword>
<keyword evidence="9" id="KW-0406">Ion transport</keyword>
<evidence type="ECO:0000256" key="14">
    <source>
        <dbReference type="SAM" id="Phobius"/>
    </source>
</evidence>
<keyword evidence="10 14" id="KW-0472">Membrane</keyword>
<protein>
    <recommendedName>
        <fullName evidence="15">Ion transport domain-containing protein</fullName>
    </recommendedName>
</protein>
<feature type="transmembrane region" description="Helical" evidence="14">
    <location>
        <begin position="352"/>
        <end position="372"/>
    </location>
</feature>
<evidence type="ECO:0000256" key="9">
    <source>
        <dbReference type="ARBA" id="ARBA00023065"/>
    </source>
</evidence>
<organism evidence="16 17">
    <name type="scientific">Phytophthora cactorum</name>
    <dbReference type="NCBI Taxonomy" id="29920"/>
    <lineage>
        <taxon>Eukaryota</taxon>
        <taxon>Sar</taxon>
        <taxon>Stramenopiles</taxon>
        <taxon>Oomycota</taxon>
        <taxon>Peronosporomycetes</taxon>
        <taxon>Peronosporales</taxon>
        <taxon>Peronosporaceae</taxon>
        <taxon>Phytophthora</taxon>
    </lineage>
</organism>
<comment type="subcellular location">
    <subcellularLocation>
        <location evidence="1">Cell membrane</location>
        <topology evidence="1">Multi-pass membrane protein</topology>
    </subcellularLocation>
</comment>
<feature type="region of interest" description="Disordered" evidence="13">
    <location>
        <begin position="658"/>
        <end position="686"/>
    </location>
</feature>
<gene>
    <name evidence="16" type="ORF">PC129_g8103</name>
</gene>
<feature type="region of interest" description="Disordered" evidence="13">
    <location>
        <begin position="575"/>
        <end position="607"/>
    </location>
</feature>
<dbReference type="SMART" id="SM00248">
    <property type="entry name" value="ANK"/>
    <property type="match status" value="3"/>
</dbReference>
<keyword evidence="3" id="KW-1003">Cell membrane</keyword>
<dbReference type="InterPro" id="IPR002110">
    <property type="entry name" value="Ankyrin_rpt"/>
</dbReference>
<dbReference type="GO" id="GO:0098703">
    <property type="term" value="P:calcium ion import across plasma membrane"/>
    <property type="evidence" value="ECO:0007669"/>
    <property type="project" value="TreeGrafter"/>
</dbReference>
<evidence type="ECO:0000256" key="12">
    <source>
        <dbReference type="PROSITE-ProRule" id="PRU00023"/>
    </source>
</evidence>
<keyword evidence="11" id="KW-0407">Ion channel</keyword>
<dbReference type="PANTHER" id="PTHR10582:SF2">
    <property type="entry name" value="INACTIVE"/>
    <property type="match status" value="1"/>
</dbReference>
<proteinExistence type="predicted"/>
<evidence type="ECO:0000256" key="3">
    <source>
        <dbReference type="ARBA" id="ARBA00022475"/>
    </source>
</evidence>
<dbReference type="Pfam" id="PF00520">
    <property type="entry name" value="Ion_trans"/>
    <property type="match status" value="1"/>
</dbReference>
<dbReference type="EMBL" id="RCMV01000231">
    <property type="protein sequence ID" value="KAG3221146.1"/>
    <property type="molecule type" value="Genomic_DNA"/>
</dbReference>
<evidence type="ECO:0000313" key="17">
    <source>
        <dbReference type="Proteomes" id="UP000760860"/>
    </source>
</evidence>
<evidence type="ECO:0000256" key="6">
    <source>
        <dbReference type="ARBA" id="ARBA00022737"/>
    </source>
</evidence>
<dbReference type="GO" id="GO:0005886">
    <property type="term" value="C:plasma membrane"/>
    <property type="evidence" value="ECO:0007669"/>
    <property type="project" value="UniProtKB-SubCell"/>
</dbReference>
<accession>A0A8T1IAJ4</accession>
<evidence type="ECO:0000259" key="15">
    <source>
        <dbReference type="Pfam" id="PF00520"/>
    </source>
</evidence>
<feature type="repeat" description="ANK" evidence="12">
    <location>
        <begin position="62"/>
        <end position="95"/>
    </location>
</feature>
<keyword evidence="2" id="KW-0813">Transport</keyword>
<evidence type="ECO:0000256" key="13">
    <source>
        <dbReference type="SAM" id="MobiDB-lite"/>
    </source>
</evidence>
<feature type="transmembrane region" description="Helical" evidence="14">
    <location>
        <begin position="317"/>
        <end position="340"/>
    </location>
</feature>
<dbReference type="Proteomes" id="UP000760860">
    <property type="component" value="Unassembled WGS sequence"/>
</dbReference>
<feature type="transmembrane region" description="Helical" evidence="14">
    <location>
        <begin position="255"/>
        <end position="274"/>
    </location>
</feature>
<dbReference type="InterPro" id="IPR024862">
    <property type="entry name" value="TRPV"/>
</dbReference>
<evidence type="ECO:0000256" key="2">
    <source>
        <dbReference type="ARBA" id="ARBA00022448"/>
    </source>
</evidence>
<feature type="repeat" description="ANK" evidence="12">
    <location>
        <begin position="96"/>
        <end position="128"/>
    </location>
</feature>
<keyword evidence="5 14" id="KW-0812">Transmembrane</keyword>
<feature type="compositionally biased region" description="Polar residues" evidence="13">
    <location>
        <begin position="582"/>
        <end position="592"/>
    </location>
</feature>
<dbReference type="InterPro" id="IPR036770">
    <property type="entry name" value="Ankyrin_rpt-contain_sf"/>
</dbReference>
<evidence type="ECO:0000256" key="4">
    <source>
        <dbReference type="ARBA" id="ARBA00022568"/>
    </source>
</evidence>
<comment type="caution">
    <text evidence="16">The sequence shown here is derived from an EMBL/GenBank/DDBJ whole genome shotgun (WGS) entry which is preliminary data.</text>
</comment>
<name>A0A8T1IAJ4_9STRA</name>
<evidence type="ECO:0000256" key="8">
    <source>
        <dbReference type="ARBA" id="ARBA00022989"/>
    </source>
</evidence>
<dbReference type="Pfam" id="PF12796">
    <property type="entry name" value="Ank_2"/>
    <property type="match status" value="1"/>
</dbReference>